<protein>
    <submittedName>
        <fullName evidence="2">OSJNBa0042I15.7 protein</fullName>
    </submittedName>
</protein>
<feature type="region of interest" description="Disordered" evidence="1">
    <location>
        <begin position="95"/>
        <end position="119"/>
    </location>
</feature>
<accession>Q7XLY3</accession>
<reference evidence="2" key="1">
    <citation type="journal article" date="2002" name="Nature">
        <title>Sequence and analysis of rice chromosome 4.</title>
        <authorList>
            <person name="Feng Q."/>
            <person name="Zhang Y."/>
            <person name="Hao P."/>
            <person name="Wang S."/>
            <person name="Fu G."/>
            <person name="Huang Y."/>
            <person name="Li Y."/>
            <person name="Zhu J."/>
            <person name="Liu Y."/>
            <person name="Hu X."/>
            <person name="Jia P."/>
            <person name="Zhang Y."/>
            <person name="Zhao Q."/>
            <person name="Ying K."/>
            <person name="Yu S."/>
            <person name="Tang Y."/>
            <person name="Weng Q."/>
            <person name="Zhang L."/>
            <person name="Lu Y."/>
            <person name="Mu J."/>
            <person name="Lu Y."/>
            <person name="Zhang L.S."/>
            <person name="Yu Z."/>
            <person name="Fan D."/>
            <person name="Liu X."/>
            <person name="Lu T."/>
            <person name="Li C."/>
            <person name="Wu Y."/>
            <person name="Sun T."/>
            <person name="Lei H."/>
            <person name="Li T."/>
            <person name="Hu H."/>
            <person name="Guan J."/>
            <person name="Wu M."/>
            <person name="Zhang R."/>
            <person name="Zhou B."/>
            <person name="Chen Z."/>
            <person name="Chen L."/>
            <person name="Jin Z."/>
            <person name="Wang R."/>
            <person name="Yin H."/>
            <person name="Cai Z."/>
            <person name="Ren S."/>
            <person name="Lv G."/>
            <person name="Gu W."/>
            <person name="Zhu G."/>
            <person name="Tu Y."/>
            <person name="Jia J."/>
            <person name="Zhang Y."/>
            <person name="Chen J."/>
            <person name="Kang H."/>
            <person name="Chen X."/>
            <person name="Shao C."/>
            <person name="Sun Y."/>
            <person name="Hu Q."/>
            <person name="Zhang X."/>
            <person name="Zhang W."/>
            <person name="Wang L."/>
            <person name="Ding C."/>
            <person name="Sheng H."/>
            <person name="Gu J."/>
            <person name="Chen S."/>
            <person name="Ni L."/>
            <person name="Zhu F."/>
            <person name="Chen W."/>
            <person name="Lan L."/>
            <person name="Lai Y."/>
            <person name="Cheng Z."/>
            <person name="Gu M."/>
            <person name="Jiang J."/>
            <person name="Li J."/>
            <person name="Hong G."/>
            <person name="Xue Y."/>
            <person name="Han B."/>
        </authorList>
    </citation>
    <scope>NUCLEOTIDE SEQUENCE</scope>
</reference>
<organism evidence="2">
    <name type="scientific">Oryza sativa subsp. japonica</name>
    <name type="common">Rice</name>
    <dbReference type="NCBI Taxonomy" id="39947"/>
    <lineage>
        <taxon>Eukaryota</taxon>
        <taxon>Viridiplantae</taxon>
        <taxon>Streptophyta</taxon>
        <taxon>Embryophyta</taxon>
        <taxon>Tracheophyta</taxon>
        <taxon>Spermatophyta</taxon>
        <taxon>Magnoliopsida</taxon>
        <taxon>Liliopsida</taxon>
        <taxon>Poales</taxon>
        <taxon>Poaceae</taxon>
        <taxon>BOP clade</taxon>
        <taxon>Oryzoideae</taxon>
        <taxon>Oryzeae</taxon>
        <taxon>Oryzinae</taxon>
        <taxon>Oryza</taxon>
        <taxon>Oryza sativa</taxon>
    </lineage>
</organism>
<evidence type="ECO:0000256" key="1">
    <source>
        <dbReference type="SAM" id="MobiDB-lite"/>
    </source>
</evidence>
<dbReference type="AlphaFoldDB" id="Q7XLY3"/>
<gene>
    <name evidence="2" type="ORF">OSJNBa0042I15.7</name>
</gene>
<sequence length="156" mass="17309">MEYNVRAENYMCHISYFIFILKQMECNVRAENYICTIEIRNDFAILSYFSIEKPLDLDTLSWLLRHGEERGKHMECKAVAKALLMACNLPIGRRERVKDRGGGSPRSIPKSMAGEDGNDGILNRSAEARAILLSGLVDLVAGASSMAIGESASIHA</sequence>
<dbReference type="EMBL" id="AL731641">
    <property type="protein sequence ID" value="CAE04885.3"/>
    <property type="molecule type" value="Genomic_DNA"/>
</dbReference>
<proteinExistence type="predicted"/>
<name>Q7XLY3_ORYSJ</name>
<dbReference type="HOGENOM" id="CLU_3208480_0_0_1"/>
<evidence type="ECO:0000313" key="2">
    <source>
        <dbReference type="EMBL" id="CAE04885.3"/>
    </source>
</evidence>